<keyword evidence="6" id="KW-0411">Iron-sulfur</keyword>
<evidence type="ECO:0000256" key="6">
    <source>
        <dbReference type="ARBA" id="ARBA00023014"/>
    </source>
</evidence>
<dbReference type="GO" id="GO:0051213">
    <property type="term" value="F:dioxygenase activity"/>
    <property type="evidence" value="ECO:0007669"/>
    <property type="project" value="UniProtKB-KW"/>
</dbReference>
<protein>
    <recommendedName>
        <fullName evidence="2">Cytochrome bc1 complex Rieske iron-sulfur subunit</fullName>
    </recommendedName>
    <alternativeName>
        <fullName evidence="8">Cytochrome bc1 reductase complex subunit QcrA</fullName>
    </alternativeName>
</protein>
<dbReference type="EMBL" id="FNVU01000035">
    <property type="protein sequence ID" value="SEG95881.1"/>
    <property type="molecule type" value="Genomic_DNA"/>
</dbReference>
<dbReference type="InterPro" id="IPR014349">
    <property type="entry name" value="Rieske_Fe-S_prot"/>
</dbReference>
<keyword evidence="3" id="KW-0001">2Fe-2S</keyword>
<dbReference type="InterPro" id="IPR036922">
    <property type="entry name" value="Rieske_2Fe-2S_sf"/>
</dbReference>
<evidence type="ECO:0000313" key="12">
    <source>
        <dbReference type="EMBL" id="SEG95881.1"/>
    </source>
</evidence>
<keyword evidence="7" id="KW-1015">Disulfide bond</keyword>
<dbReference type="Proteomes" id="UP000236754">
    <property type="component" value="Unassembled WGS sequence"/>
</dbReference>
<gene>
    <name evidence="12" type="ORF">SAMN05216223_13519</name>
</gene>
<dbReference type="PANTHER" id="PTHR10134">
    <property type="entry name" value="CYTOCHROME B-C1 COMPLEX SUBUNIT RIESKE, MITOCHONDRIAL"/>
    <property type="match status" value="1"/>
</dbReference>
<evidence type="ECO:0000256" key="7">
    <source>
        <dbReference type="ARBA" id="ARBA00023157"/>
    </source>
</evidence>
<feature type="compositionally biased region" description="Low complexity" evidence="10">
    <location>
        <begin position="33"/>
        <end position="67"/>
    </location>
</feature>
<evidence type="ECO:0000256" key="4">
    <source>
        <dbReference type="ARBA" id="ARBA00022723"/>
    </source>
</evidence>
<dbReference type="FunFam" id="2.102.10.10:FF:000016">
    <property type="entry name" value="Nitrite reductase/ring-hydroxylating ferredoxin subunit"/>
    <property type="match status" value="1"/>
</dbReference>
<feature type="region of interest" description="Disordered" evidence="10">
    <location>
        <begin position="33"/>
        <end position="79"/>
    </location>
</feature>
<evidence type="ECO:0000313" key="13">
    <source>
        <dbReference type="Proteomes" id="UP000236754"/>
    </source>
</evidence>
<evidence type="ECO:0000256" key="10">
    <source>
        <dbReference type="SAM" id="MobiDB-lite"/>
    </source>
</evidence>
<keyword evidence="4" id="KW-0479">Metal-binding</keyword>
<dbReference type="Gene3D" id="2.102.10.10">
    <property type="entry name" value="Rieske [2Fe-2S] iron-sulphur domain"/>
    <property type="match status" value="1"/>
</dbReference>
<reference evidence="12 13" key="1">
    <citation type="submission" date="2016-10" db="EMBL/GenBank/DDBJ databases">
        <authorList>
            <person name="de Groot N.N."/>
        </authorList>
    </citation>
    <scope>NUCLEOTIDE SEQUENCE [LARGE SCALE GENOMIC DNA]</scope>
    <source>
        <strain evidence="12 13">CGMCC 4.2023</strain>
    </source>
</reference>
<evidence type="ECO:0000256" key="8">
    <source>
        <dbReference type="ARBA" id="ARBA00029586"/>
    </source>
</evidence>
<evidence type="ECO:0000256" key="1">
    <source>
        <dbReference type="ARBA" id="ARBA00002494"/>
    </source>
</evidence>
<dbReference type="InterPro" id="IPR017941">
    <property type="entry name" value="Rieske_2Fe-2S"/>
</dbReference>
<evidence type="ECO:0000256" key="2">
    <source>
        <dbReference type="ARBA" id="ARBA00015816"/>
    </source>
</evidence>
<keyword evidence="12" id="KW-0223">Dioxygenase</keyword>
<name>A0A1H6EF36_9ACTN</name>
<dbReference type="GO" id="GO:0016020">
    <property type="term" value="C:membrane"/>
    <property type="evidence" value="ECO:0007669"/>
    <property type="project" value="InterPro"/>
</dbReference>
<dbReference type="InterPro" id="IPR005805">
    <property type="entry name" value="Rieske_Fe-S_prot_C"/>
</dbReference>
<keyword evidence="5" id="KW-0408">Iron</keyword>
<organism evidence="12 13">
    <name type="scientific">Actinacidiphila yanglinensis</name>
    <dbReference type="NCBI Taxonomy" id="310779"/>
    <lineage>
        <taxon>Bacteria</taxon>
        <taxon>Bacillati</taxon>
        <taxon>Actinomycetota</taxon>
        <taxon>Actinomycetes</taxon>
        <taxon>Kitasatosporales</taxon>
        <taxon>Streptomycetaceae</taxon>
        <taxon>Actinacidiphila</taxon>
    </lineage>
</organism>
<comment type="function">
    <text evidence="1">Iron-sulfur subunit of the cytochrome bc1 complex, an essential component of the respiratory electron transport chain required for ATP synthesis. The bc1 complex catalyzes the oxidation of menaquinol and the reduction of cytochrome c in the respiratory chain. The bc1 complex operates through a Q-cycle mechanism that couples electron transfer to generation of the proton gradient that drives ATP synthesis.</text>
</comment>
<dbReference type="GO" id="GO:0004497">
    <property type="term" value="F:monooxygenase activity"/>
    <property type="evidence" value="ECO:0007669"/>
    <property type="project" value="UniProtKB-ARBA"/>
</dbReference>
<keyword evidence="12" id="KW-0560">Oxidoreductase</keyword>
<dbReference type="GO" id="GO:0016705">
    <property type="term" value="F:oxidoreductase activity, acting on paired donors, with incorporation or reduction of molecular oxygen"/>
    <property type="evidence" value="ECO:0007669"/>
    <property type="project" value="UniProtKB-ARBA"/>
</dbReference>
<dbReference type="RefSeq" id="WP_103891127.1">
    <property type="nucleotide sequence ID" value="NZ_FNVU01000035.1"/>
</dbReference>
<keyword evidence="13" id="KW-1185">Reference proteome</keyword>
<proteinExistence type="predicted"/>
<dbReference type="Pfam" id="PF00355">
    <property type="entry name" value="Rieske"/>
    <property type="match status" value="1"/>
</dbReference>
<comment type="cofactor">
    <cofactor evidence="9">
        <name>[2Fe-2S] cluster</name>
        <dbReference type="ChEBI" id="CHEBI:190135"/>
    </cofactor>
</comment>
<dbReference type="CDD" id="cd03467">
    <property type="entry name" value="Rieske"/>
    <property type="match status" value="1"/>
</dbReference>
<dbReference type="GO" id="GO:0051537">
    <property type="term" value="F:2 iron, 2 sulfur cluster binding"/>
    <property type="evidence" value="ECO:0007669"/>
    <property type="project" value="UniProtKB-KW"/>
</dbReference>
<evidence type="ECO:0000256" key="9">
    <source>
        <dbReference type="ARBA" id="ARBA00034078"/>
    </source>
</evidence>
<evidence type="ECO:0000256" key="3">
    <source>
        <dbReference type="ARBA" id="ARBA00022714"/>
    </source>
</evidence>
<evidence type="ECO:0000256" key="5">
    <source>
        <dbReference type="ARBA" id="ARBA00023004"/>
    </source>
</evidence>
<sequence>MAESPGIPASPTRRGVVAAAGGVGLAAVLTACGSGSSSDDAADGSTSSQDPTTGTASSAPSTGTSAAAGGGGGTALGKTSDIPVGGGKIFADQKVVVTQPTSGQFKGFSAVCTHQGCTVAKVSDGLIMCPCHGSEYKVADGSVAKGPATSALAPKQVSVSGDEITLA</sequence>
<accession>A0A1H6EF36</accession>
<dbReference type="SUPFAM" id="SSF50022">
    <property type="entry name" value="ISP domain"/>
    <property type="match status" value="1"/>
</dbReference>
<dbReference type="PRINTS" id="PR00162">
    <property type="entry name" value="RIESKE"/>
</dbReference>
<evidence type="ECO:0000259" key="11">
    <source>
        <dbReference type="PROSITE" id="PS51296"/>
    </source>
</evidence>
<feature type="domain" description="Rieske" evidence="11">
    <location>
        <begin position="74"/>
        <end position="166"/>
    </location>
</feature>
<dbReference type="GO" id="GO:0046872">
    <property type="term" value="F:metal ion binding"/>
    <property type="evidence" value="ECO:0007669"/>
    <property type="project" value="UniProtKB-KW"/>
</dbReference>
<dbReference type="PROSITE" id="PS51296">
    <property type="entry name" value="RIESKE"/>
    <property type="match status" value="1"/>
</dbReference>
<dbReference type="AlphaFoldDB" id="A0A1H6EF36"/>
<dbReference type="OrthoDB" id="25106at2"/>